<comment type="subcellular location">
    <subcellularLocation>
        <location evidence="1">Periplasm</location>
    </subcellularLocation>
</comment>
<gene>
    <name evidence="7" type="ORF">GCM10025770_24600</name>
</gene>
<dbReference type="InterPro" id="IPR005669">
    <property type="entry name" value="Thiosulph/SO4-bd"/>
</dbReference>
<name>A0ABP9QSY0_9RHOO</name>
<organism evidence="7 8">
    <name type="scientific">Viridibacterium curvum</name>
    <dbReference type="NCBI Taxonomy" id="1101404"/>
    <lineage>
        <taxon>Bacteria</taxon>
        <taxon>Pseudomonadati</taxon>
        <taxon>Pseudomonadota</taxon>
        <taxon>Betaproteobacteria</taxon>
        <taxon>Rhodocyclales</taxon>
        <taxon>Rhodocyclaceae</taxon>
        <taxon>Viridibacterium</taxon>
    </lineage>
</organism>
<dbReference type="InterPro" id="IPR034408">
    <property type="entry name" value="Sulphate/thiosulphate_BS"/>
</dbReference>
<evidence type="ECO:0000256" key="5">
    <source>
        <dbReference type="ARBA" id="ARBA00022764"/>
    </source>
</evidence>
<dbReference type="SUPFAM" id="SSF53850">
    <property type="entry name" value="Periplasmic binding protein-like II"/>
    <property type="match status" value="1"/>
</dbReference>
<keyword evidence="5" id="KW-0574">Periplasm</keyword>
<reference evidence="8" key="1">
    <citation type="journal article" date="2019" name="Int. J. Syst. Evol. Microbiol.">
        <title>The Global Catalogue of Microorganisms (GCM) 10K type strain sequencing project: providing services to taxonomists for standard genome sequencing and annotation.</title>
        <authorList>
            <consortium name="The Broad Institute Genomics Platform"/>
            <consortium name="The Broad Institute Genome Sequencing Center for Infectious Disease"/>
            <person name="Wu L."/>
            <person name="Ma J."/>
        </authorList>
    </citation>
    <scope>NUCLEOTIDE SEQUENCE [LARGE SCALE GENOMIC DNA]</scope>
    <source>
        <strain evidence="8">JCM 18715</strain>
    </source>
</reference>
<dbReference type="Pfam" id="PF13531">
    <property type="entry name" value="SBP_bac_11"/>
    <property type="match status" value="1"/>
</dbReference>
<dbReference type="PROSITE" id="PS00757">
    <property type="entry name" value="PROK_SULFATE_BIND_2"/>
    <property type="match status" value="1"/>
</dbReference>
<protein>
    <submittedName>
        <fullName evidence="7">Sulfate ABC transporter substrate-binding protein</fullName>
    </submittedName>
</protein>
<evidence type="ECO:0000256" key="1">
    <source>
        <dbReference type="ARBA" id="ARBA00004418"/>
    </source>
</evidence>
<keyword evidence="3" id="KW-0813">Transport</keyword>
<dbReference type="NCBIfam" id="TIGR00971">
    <property type="entry name" value="3a0106s03"/>
    <property type="match status" value="1"/>
</dbReference>
<dbReference type="PANTHER" id="PTHR30368:SF2">
    <property type="entry name" value="SULFATE-BINDING PROTEIN"/>
    <property type="match status" value="1"/>
</dbReference>
<dbReference type="Gene3D" id="3.40.190.10">
    <property type="entry name" value="Periplasmic binding protein-like II"/>
    <property type="match status" value="2"/>
</dbReference>
<evidence type="ECO:0000256" key="6">
    <source>
        <dbReference type="SAM" id="SignalP"/>
    </source>
</evidence>
<evidence type="ECO:0000313" key="8">
    <source>
        <dbReference type="Proteomes" id="UP001500547"/>
    </source>
</evidence>
<dbReference type="NCBIfam" id="NF008106">
    <property type="entry name" value="PRK10852.1"/>
    <property type="match status" value="1"/>
</dbReference>
<comment type="caution">
    <text evidence="7">The sequence shown here is derived from an EMBL/GenBank/DDBJ whole genome shotgun (WGS) entry which is preliminary data.</text>
</comment>
<dbReference type="EMBL" id="BAABLD010000008">
    <property type="protein sequence ID" value="GAA5166872.1"/>
    <property type="molecule type" value="Genomic_DNA"/>
</dbReference>
<sequence length="337" mass="37628">MKTRQLTALSVALSLVFTSTAALAETTLTNYSYTATKQMYAEYNPAFIKYWKGKSGETLNIKITHANSSTQASKIKNGEEADIISASVAHDIDGIADADLLPRNWQKRIEHNSAPYYSTIVFLVRQGNPKKITDWNDLVRWGVNIVMSNPKSSGGARWSHLAAYGYALKQPGGNEASARQFLKRLYANNRVLEYTARGATNTFVKNKLGDVMVSWENEAFQAMAENPGQFEMVVPSISVLAEPPVAVIDKVVDKHGTRKAAEAYVQYLYSPEGQEIAARNYYRPVDPNVAAKYAKQFAPVKLFRVDELFGDWKTIQKAHFQDGGVMDLVYDQYRNAS</sequence>
<keyword evidence="8" id="KW-1185">Reference proteome</keyword>
<keyword evidence="4 6" id="KW-0732">Signal</keyword>
<evidence type="ECO:0000256" key="3">
    <source>
        <dbReference type="ARBA" id="ARBA00022448"/>
    </source>
</evidence>
<dbReference type="Proteomes" id="UP001500547">
    <property type="component" value="Unassembled WGS sequence"/>
</dbReference>
<feature type="chain" id="PRO_5045277257" evidence="6">
    <location>
        <begin position="25"/>
        <end position="337"/>
    </location>
</feature>
<dbReference type="PANTHER" id="PTHR30368">
    <property type="entry name" value="SULFATE-BINDING PROTEIN"/>
    <property type="match status" value="1"/>
</dbReference>
<evidence type="ECO:0000313" key="7">
    <source>
        <dbReference type="EMBL" id="GAA5166872.1"/>
    </source>
</evidence>
<dbReference type="CDD" id="cd01005">
    <property type="entry name" value="PBP2_CysP"/>
    <property type="match status" value="1"/>
</dbReference>
<dbReference type="RefSeq" id="WP_345533272.1">
    <property type="nucleotide sequence ID" value="NZ_BAABLD010000008.1"/>
</dbReference>
<evidence type="ECO:0000256" key="4">
    <source>
        <dbReference type="ARBA" id="ARBA00022729"/>
    </source>
</evidence>
<comment type="similarity">
    <text evidence="2">Belongs to the prokaryotic sulfate-binding protein family.</text>
</comment>
<evidence type="ECO:0000256" key="2">
    <source>
        <dbReference type="ARBA" id="ARBA00006099"/>
    </source>
</evidence>
<dbReference type="NCBIfam" id="NF008022">
    <property type="entry name" value="PRK10752.1"/>
    <property type="match status" value="1"/>
</dbReference>
<accession>A0ABP9QSY0</accession>
<proteinExistence type="inferred from homology"/>
<feature type="signal peptide" evidence="6">
    <location>
        <begin position="1"/>
        <end position="24"/>
    </location>
</feature>